<dbReference type="InterPro" id="IPR009003">
    <property type="entry name" value="Peptidase_S1_PA"/>
</dbReference>
<feature type="domain" description="Peptidase S1" evidence="2">
    <location>
        <begin position="10"/>
        <end position="61"/>
    </location>
</feature>
<dbReference type="Pfam" id="PF00089">
    <property type="entry name" value="Trypsin"/>
    <property type="match status" value="1"/>
</dbReference>
<dbReference type="PROSITE" id="PS50240">
    <property type="entry name" value="TRYPSIN_DOM"/>
    <property type="match status" value="1"/>
</dbReference>
<evidence type="ECO:0000313" key="4">
    <source>
        <dbReference type="Proteomes" id="UP000676336"/>
    </source>
</evidence>
<proteinExistence type="predicted"/>
<dbReference type="EMBL" id="CAJOBI010271778">
    <property type="protein sequence ID" value="CAF5138460.1"/>
    <property type="molecule type" value="Genomic_DNA"/>
</dbReference>
<dbReference type="GO" id="GO:0006508">
    <property type="term" value="P:proteolysis"/>
    <property type="evidence" value="ECO:0007669"/>
    <property type="project" value="InterPro"/>
</dbReference>
<dbReference type="Gene3D" id="2.40.10.10">
    <property type="entry name" value="Trypsin-like serine proteases"/>
    <property type="match status" value="1"/>
</dbReference>
<name>A0A8S3FTP8_9BILA</name>
<evidence type="ECO:0000313" key="3">
    <source>
        <dbReference type="EMBL" id="CAF5138460.1"/>
    </source>
</evidence>
<organism evidence="3 4">
    <name type="scientific">Rotaria magnacalcarata</name>
    <dbReference type="NCBI Taxonomy" id="392030"/>
    <lineage>
        <taxon>Eukaryota</taxon>
        <taxon>Metazoa</taxon>
        <taxon>Spiralia</taxon>
        <taxon>Gnathifera</taxon>
        <taxon>Rotifera</taxon>
        <taxon>Eurotatoria</taxon>
        <taxon>Bdelloidea</taxon>
        <taxon>Philodinida</taxon>
        <taxon>Philodinidae</taxon>
        <taxon>Rotaria</taxon>
    </lineage>
</organism>
<dbReference type="AlphaFoldDB" id="A0A8S3FTP8"/>
<evidence type="ECO:0000259" key="2">
    <source>
        <dbReference type="PROSITE" id="PS50240"/>
    </source>
</evidence>
<gene>
    <name evidence="3" type="ORF">SMN809_LOCUS63301</name>
</gene>
<dbReference type="Proteomes" id="UP000676336">
    <property type="component" value="Unassembled WGS sequence"/>
</dbReference>
<sequence length="87" mass="9708">MKSPIDLFLSSGGPLMIFDMDTSTWNIAGITSYGYGCAKPKFPGVYTRVSVFVDWINKKMNSSCQLLTTQISIQVLLALFSMILYLK</sequence>
<accession>A0A8S3FTP8</accession>
<dbReference type="PANTHER" id="PTHR24252:SF7">
    <property type="entry name" value="HYALIN"/>
    <property type="match status" value="1"/>
</dbReference>
<dbReference type="PANTHER" id="PTHR24252">
    <property type="entry name" value="ACROSIN-RELATED"/>
    <property type="match status" value="1"/>
</dbReference>
<keyword evidence="1" id="KW-1015">Disulfide bond</keyword>
<dbReference type="GO" id="GO:0004252">
    <property type="term" value="F:serine-type endopeptidase activity"/>
    <property type="evidence" value="ECO:0007669"/>
    <property type="project" value="InterPro"/>
</dbReference>
<comment type="caution">
    <text evidence="3">The sequence shown here is derived from an EMBL/GenBank/DDBJ whole genome shotgun (WGS) entry which is preliminary data.</text>
</comment>
<reference evidence="3" key="1">
    <citation type="submission" date="2021-02" db="EMBL/GenBank/DDBJ databases">
        <authorList>
            <person name="Nowell W R."/>
        </authorList>
    </citation>
    <scope>NUCLEOTIDE SEQUENCE</scope>
</reference>
<dbReference type="InterPro" id="IPR001254">
    <property type="entry name" value="Trypsin_dom"/>
</dbReference>
<dbReference type="SUPFAM" id="SSF50494">
    <property type="entry name" value="Trypsin-like serine proteases"/>
    <property type="match status" value="1"/>
</dbReference>
<protein>
    <recommendedName>
        <fullName evidence="2">Peptidase S1 domain-containing protein</fullName>
    </recommendedName>
</protein>
<evidence type="ECO:0000256" key="1">
    <source>
        <dbReference type="ARBA" id="ARBA00023157"/>
    </source>
</evidence>
<dbReference type="InterPro" id="IPR043504">
    <property type="entry name" value="Peptidase_S1_PA_chymotrypsin"/>
</dbReference>